<evidence type="ECO:0000313" key="3">
    <source>
        <dbReference type="EMBL" id="MCL6424006.1"/>
    </source>
</evidence>
<comment type="caution">
    <text evidence="3">The sequence shown here is derived from an EMBL/GenBank/DDBJ whole genome shotgun (WGS) entry which is preliminary data.</text>
</comment>
<protein>
    <submittedName>
        <fullName evidence="3">DUF6049 family protein</fullName>
    </submittedName>
</protein>
<organism evidence="3 4">
    <name type="scientific">Brachybacterium equifaecis</name>
    <dbReference type="NCBI Taxonomy" id="2910770"/>
    <lineage>
        <taxon>Bacteria</taxon>
        <taxon>Bacillati</taxon>
        <taxon>Actinomycetota</taxon>
        <taxon>Actinomycetes</taxon>
        <taxon>Micrococcales</taxon>
        <taxon>Dermabacteraceae</taxon>
        <taxon>Brachybacterium</taxon>
    </lineage>
</organism>
<evidence type="ECO:0000256" key="1">
    <source>
        <dbReference type="SAM" id="MobiDB-lite"/>
    </source>
</evidence>
<feature type="compositionally biased region" description="Basic and acidic residues" evidence="1">
    <location>
        <begin position="800"/>
        <end position="810"/>
    </location>
</feature>
<evidence type="ECO:0000256" key="2">
    <source>
        <dbReference type="SAM" id="Phobius"/>
    </source>
</evidence>
<dbReference type="Proteomes" id="UP001203761">
    <property type="component" value="Unassembled WGS sequence"/>
</dbReference>
<feature type="transmembrane region" description="Helical" evidence="2">
    <location>
        <begin position="749"/>
        <end position="767"/>
    </location>
</feature>
<feature type="region of interest" description="Disordered" evidence="1">
    <location>
        <begin position="772"/>
        <end position="810"/>
    </location>
</feature>
<name>A0ABT0R245_9MICO</name>
<keyword evidence="2" id="KW-0472">Membrane</keyword>
<dbReference type="EMBL" id="JAKNCJ010000007">
    <property type="protein sequence ID" value="MCL6424006.1"/>
    <property type="molecule type" value="Genomic_DNA"/>
</dbReference>
<sequence length="810" mass="81643">MLALLAPARAAAGPAAHAPGRGRLLVLPILLLAALLLGLPLPAVASPSALAPAAPSAPAAPAAPAGPLAPAAPPEVNGVSLDLLDAGAVALTPGSALTLVVRLTNAGDAPMTDPRIELRARTDRVTDRGALASWSAATAPDERGEPAAVATAGGTLAPGASVTLTVSATPEQLGFPAVDYLWGVRRISVTAAEGTAPLASLRTFTVWRPDGSDGVDSLVRTSVLLPVAAADPGSVVADPEAFADSEAHGRLAALRVLSERPDVDWLLDPALLDPPSLAVDAAAQAPGAAPADPADPAAGAASDGGGAPSPSADAGLGVAPEYAEPPAAAELAAQLALSGQGRTVLGMPFARADVTAMRAAGTTTLMTALQERADRAWARSGITPAGTAVVVPSTQASTTALAEGADSGADVLVLPSASLGDEEAGTVTPSAIATTGRETPVPVLVPDSQLSTRASALRSGEDVEKIRQEILAETAVISSQQVTASRQVLLMPEIVPDSDSAAIGALLDSFGQAPWLQPAPVADLLDAAGTERLTTDTEADPSLLYGRGRIDAGAVRPVAVQSDGSVVPLAQPDLDAHASPELLRRLQGSLGELDTLGSVMDDPQQLDGPHDLLLTTSSIALATDTATAQSRADAAAAQFEAMRGAITVVPASGYNLVSDSAGVPITVSNQLDTAITVQVRVKADRPIVDIGEPPLVQVPARGQSEIVVPISALANGTVTLTTVLQSSSGEQITAPVEVPLSVNPAWENWATMALVLAMAALMGIGVVRARRNGSAKRAPAERGPEPPPEELELLGSPQHSDPRTPEDPTR</sequence>
<feature type="region of interest" description="Disordered" evidence="1">
    <location>
        <begin position="282"/>
        <end position="319"/>
    </location>
</feature>
<evidence type="ECO:0000313" key="4">
    <source>
        <dbReference type="Proteomes" id="UP001203761"/>
    </source>
</evidence>
<reference evidence="3" key="1">
    <citation type="submission" date="2022-02" db="EMBL/GenBank/DDBJ databases">
        <authorList>
            <person name="Lee M."/>
            <person name="Kim S.-J."/>
            <person name="Jung M.-Y."/>
        </authorList>
    </citation>
    <scope>NUCLEOTIDE SEQUENCE</scope>
    <source>
        <strain evidence="3">JHP9</strain>
    </source>
</reference>
<keyword evidence="4" id="KW-1185">Reference proteome</keyword>
<keyword evidence="2" id="KW-1133">Transmembrane helix</keyword>
<dbReference type="RefSeq" id="WP_249738088.1">
    <property type="nucleotide sequence ID" value="NZ_JAKNCJ010000007.1"/>
</dbReference>
<dbReference type="Pfam" id="PF19516">
    <property type="entry name" value="DUF6049"/>
    <property type="match status" value="1"/>
</dbReference>
<dbReference type="InterPro" id="IPR046112">
    <property type="entry name" value="DUF6049"/>
</dbReference>
<accession>A0ABT0R245</accession>
<proteinExistence type="predicted"/>
<keyword evidence="2" id="KW-0812">Transmembrane</keyword>
<feature type="compositionally biased region" description="Low complexity" evidence="1">
    <location>
        <begin position="308"/>
        <end position="319"/>
    </location>
</feature>
<gene>
    <name evidence="3" type="ORF">Bequi_11550</name>
</gene>
<feature type="compositionally biased region" description="Low complexity" evidence="1">
    <location>
        <begin position="282"/>
        <end position="301"/>
    </location>
</feature>